<reference evidence="1 2" key="1">
    <citation type="journal article" date="2014" name="Agronomy (Basel)">
        <title>A Draft Genome Sequence for Ensete ventricosum, the Drought-Tolerant Tree Against Hunger.</title>
        <authorList>
            <person name="Harrison J."/>
            <person name="Moore K.A."/>
            <person name="Paszkiewicz K."/>
            <person name="Jones T."/>
            <person name="Grant M."/>
            <person name="Ambacheew D."/>
            <person name="Muzemil S."/>
            <person name="Studholme D.J."/>
        </authorList>
    </citation>
    <scope>NUCLEOTIDE SEQUENCE [LARGE SCALE GENOMIC DNA]</scope>
</reference>
<evidence type="ECO:0000313" key="1">
    <source>
        <dbReference type="EMBL" id="RRT47295.1"/>
    </source>
</evidence>
<name>A0A426Y682_ENSVE</name>
<sequence length="138" mass="15233">MSNTTLPRAQTAIYNQSLNKRNIGRRPFRQPPSGHIRWPTSTRKLKSDLRPVTLFASARVSKEGGKVSVMDDVSRTAGAAVVHASRGDSVKVRGFLAREDSRGFGFREDTCAASVRVKSFTPLNVDLRSLILTYSINV</sequence>
<organism evidence="1 2">
    <name type="scientific">Ensete ventricosum</name>
    <name type="common">Abyssinian banana</name>
    <name type="synonym">Musa ensete</name>
    <dbReference type="NCBI Taxonomy" id="4639"/>
    <lineage>
        <taxon>Eukaryota</taxon>
        <taxon>Viridiplantae</taxon>
        <taxon>Streptophyta</taxon>
        <taxon>Embryophyta</taxon>
        <taxon>Tracheophyta</taxon>
        <taxon>Spermatophyta</taxon>
        <taxon>Magnoliopsida</taxon>
        <taxon>Liliopsida</taxon>
        <taxon>Zingiberales</taxon>
        <taxon>Musaceae</taxon>
        <taxon>Ensete</taxon>
    </lineage>
</organism>
<gene>
    <name evidence="1" type="ORF">B296_00053826</name>
</gene>
<dbReference type="Proteomes" id="UP000287651">
    <property type="component" value="Unassembled WGS sequence"/>
</dbReference>
<protein>
    <submittedName>
        <fullName evidence="1">Uncharacterized protein</fullName>
    </submittedName>
</protein>
<dbReference type="EMBL" id="AMZH03014640">
    <property type="protein sequence ID" value="RRT47295.1"/>
    <property type="molecule type" value="Genomic_DNA"/>
</dbReference>
<dbReference type="AlphaFoldDB" id="A0A426Y682"/>
<evidence type="ECO:0000313" key="2">
    <source>
        <dbReference type="Proteomes" id="UP000287651"/>
    </source>
</evidence>
<proteinExistence type="predicted"/>
<accession>A0A426Y682</accession>
<comment type="caution">
    <text evidence="1">The sequence shown here is derived from an EMBL/GenBank/DDBJ whole genome shotgun (WGS) entry which is preliminary data.</text>
</comment>